<organism evidence="2 3">
    <name type="scientific">Podospora didyma</name>
    <dbReference type="NCBI Taxonomy" id="330526"/>
    <lineage>
        <taxon>Eukaryota</taxon>
        <taxon>Fungi</taxon>
        <taxon>Dikarya</taxon>
        <taxon>Ascomycota</taxon>
        <taxon>Pezizomycotina</taxon>
        <taxon>Sordariomycetes</taxon>
        <taxon>Sordariomycetidae</taxon>
        <taxon>Sordariales</taxon>
        <taxon>Podosporaceae</taxon>
        <taxon>Podospora</taxon>
    </lineage>
</organism>
<gene>
    <name evidence="2" type="ORF">B0H63DRAFT_98338</name>
</gene>
<name>A0AAE0NXE5_9PEZI</name>
<proteinExistence type="predicted"/>
<comment type="caution">
    <text evidence="2">The sequence shown here is derived from an EMBL/GenBank/DDBJ whole genome shotgun (WGS) entry which is preliminary data.</text>
</comment>
<dbReference type="EMBL" id="JAULSW010000002">
    <property type="protein sequence ID" value="KAK3389390.1"/>
    <property type="molecule type" value="Genomic_DNA"/>
</dbReference>
<dbReference type="Proteomes" id="UP001285441">
    <property type="component" value="Unassembled WGS sequence"/>
</dbReference>
<evidence type="ECO:0000313" key="2">
    <source>
        <dbReference type="EMBL" id="KAK3389390.1"/>
    </source>
</evidence>
<feature type="region of interest" description="Disordered" evidence="1">
    <location>
        <begin position="158"/>
        <end position="185"/>
    </location>
</feature>
<reference evidence="2" key="1">
    <citation type="journal article" date="2023" name="Mol. Phylogenet. Evol.">
        <title>Genome-scale phylogeny and comparative genomics of the fungal order Sordariales.</title>
        <authorList>
            <person name="Hensen N."/>
            <person name="Bonometti L."/>
            <person name="Westerberg I."/>
            <person name="Brannstrom I.O."/>
            <person name="Guillou S."/>
            <person name="Cros-Aarteil S."/>
            <person name="Calhoun S."/>
            <person name="Haridas S."/>
            <person name="Kuo A."/>
            <person name="Mondo S."/>
            <person name="Pangilinan J."/>
            <person name="Riley R."/>
            <person name="LaButti K."/>
            <person name="Andreopoulos B."/>
            <person name="Lipzen A."/>
            <person name="Chen C."/>
            <person name="Yan M."/>
            <person name="Daum C."/>
            <person name="Ng V."/>
            <person name="Clum A."/>
            <person name="Steindorff A."/>
            <person name="Ohm R.A."/>
            <person name="Martin F."/>
            <person name="Silar P."/>
            <person name="Natvig D.O."/>
            <person name="Lalanne C."/>
            <person name="Gautier V."/>
            <person name="Ament-Velasquez S.L."/>
            <person name="Kruys A."/>
            <person name="Hutchinson M.I."/>
            <person name="Powell A.J."/>
            <person name="Barry K."/>
            <person name="Miller A.N."/>
            <person name="Grigoriev I.V."/>
            <person name="Debuchy R."/>
            <person name="Gladieux P."/>
            <person name="Hiltunen Thoren M."/>
            <person name="Johannesson H."/>
        </authorList>
    </citation>
    <scope>NUCLEOTIDE SEQUENCE</scope>
    <source>
        <strain evidence="2">CBS 232.78</strain>
    </source>
</reference>
<reference evidence="2" key="2">
    <citation type="submission" date="2023-06" db="EMBL/GenBank/DDBJ databases">
        <authorList>
            <consortium name="Lawrence Berkeley National Laboratory"/>
            <person name="Haridas S."/>
            <person name="Hensen N."/>
            <person name="Bonometti L."/>
            <person name="Westerberg I."/>
            <person name="Brannstrom I.O."/>
            <person name="Guillou S."/>
            <person name="Cros-Aarteil S."/>
            <person name="Calhoun S."/>
            <person name="Kuo A."/>
            <person name="Mondo S."/>
            <person name="Pangilinan J."/>
            <person name="Riley R."/>
            <person name="LaButti K."/>
            <person name="Andreopoulos B."/>
            <person name="Lipzen A."/>
            <person name="Chen C."/>
            <person name="Yanf M."/>
            <person name="Daum C."/>
            <person name="Ng V."/>
            <person name="Clum A."/>
            <person name="Steindorff A."/>
            <person name="Ohm R."/>
            <person name="Martin F."/>
            <person name="Silar P."/>
            <person name="Natvig D."/>
            <person name="Lalanne C."/>
            <person name="Gautier V."/>
            <person name="Ament-velasquez S.L."/>
            <person name="Kruys A."/>
            <person name="Hutchinson M.I."/>
            <person name="Powell A.J."/>
            <person name="Barry K."/>
            <person name="Miller A.N."/>
            <person name="Grigoriev I.V."/>
            <person name="Debuchy R."/>
            <person name="Gladieux P."/>
            <person name="Thoren M.H."/>
            <person name="Johannesson H."/>
        </authorList>
    </citation>
    <scope>NUCLEOTIDE SEQUENCE</scope>
    <source>
        <strain evidence="2">CBS 232.78</strain>
    </source>
</reference>
<evidence type="ECO:0000313" key="3">
    <source>
        <dbReference type="Proteomes" id="UP001285441"/>
    </source>
</evidence>
<dbReference type="AlphaFoldDB" id="A0AAE0NXE5"/>
<keyword evidence="3" id="KW-1185">Reference proteome</keyword>
<accession>A0AAE0NXE5</accession>
<evidence type="ECO:0000256" key="1">
    <source>
        <dbReference type="SAM" id="MobiDB-lite"/>
    </source>
</evidence>
<sequence>MWSMMVEHKIVLPAPGMPWSQSDSPGFSFQARNCSEPKNHLDMLGSCLPHAALWFCSGSLVLNHERTAVYLDSDFKPSSLWDCWSSTQAWYAEKTSCRVAFSFPISPNFFRIALNSNGHRSFVLIPGLARGCSSWLRSFSEASHDLKAAMQIVETGHLSLPAPSPSERASRVDSDVSDDGMMSRSSSIVASRPSTSVMRRAISSFASLRLVRIR</sequence>
<protein>
    <submittedName>
        <fullName evidence="2">Uncharacterized protein</fullName>
    </submittedName>
</protein>